<dbReference type="GO" id="GO:0003824">
    <property type="term" value="F:catalytic activity"/>
    <property type="evidence" value="ECO:0007669"/>
    <property type="project" value="InterPro"/>
</dbReference>
<feature type="domain" description="Endonuclease/exonuclease/phosphatase" evidence="1">
    <location>
        <begin position="14"/>
        <end position="90"/>
    </location>
</feature>
<reference evidence="2" key="1">
    <citation type="submission" date="2022-03" db="EMBL/GenBank/DDBJ databases">
        <authorList>
            <person name="Tunstrom K."/>
        </authorList>
    </citation>
    <scope>NUCLEOTIDE SEQUENCE</scope>
</reference>
<evidence type="ECO:0000313" key="3">
    <source>
        <dbReference type="Proteomes" id="UP001153954"/>
    </source>
</evidence>
<protein>
    <recommendedName>
        <fullName evidence="1">Endonuclease/exonuclease/phosphatase domain-containing protein</fullName>
    </recommendedName>
</protein>
<dbReference type="EMBL" id="CAKOGL010000024">
    <property type="protein sequence ID" value="CAH2101644.1"/>
    <property type="molecule type" value="Genomic_DNA"/>
</dbReference>
<proteinExistence type="predicted"/>
<evidence type="ECO:0000259" key="1">
    <source>
        <dbReference type="Pfam" id="PF03372"/>
    </source>
</evidence>
<comment type="caution">
    <text evidence="2">The sequence shown here is derived from an EMBL/GenBank/DDBJ whole genome shotgun (WGS) entry which is preliminary data.</text>
</comment>
<dbReference type="InterPro" id="IPR036691">
    <property type="entry name" value="Endo/exonu/phosph_ase_sf"/>
</dbReference>
<accession>A0AAU9UPS7</accession>
<dbReference type="Pfam" id="PF03372">
    <property type="entry name" value="Exo_endo_phos"/>
    <property type="match status" value="1"/>
</dbReference>
<name>A0AAU9UPS7_EUPED</name>
<keyword evidence="3" id="KW-1185">Reference proteome</keyword>
<evidence type="ECO:0000313" key="2">
    <source>
        <dbReference type="EMBL" id="CAH2101644.1"/>
    </source>
</evidence>
<sequence>MDRKNKDMSYNSLVTFNCRSLKRSVEGVRQLCKKADIIALQETWLLPHDLTYLASIDADFGSTGTSAVDTSNGVLVGRPHGGVALLWRKNSYALKFDRGVTGTNYEEGFIKKAYGKMLI</sequence>
<dbReference type="SUPFAM" id="SSF56219">
    <property type="entry name" value="DNase I-like"/>
    <property type="match status" value="1"/>
</dbReference>
<organism evidence="2 3">
    <name type="scientific">Euphydryas editha</name>
    <name type="common">Edith's checkerspot</name>
    <dbReference type="NCBI Taxonomy" id="104508"/>
    <lineage>
        <taxon>Eukaryota</taxon>
        <taxon>Metazoa</taxon>
        <taxon>Ecdysozoa</taxon>
        <taxon>Arthropoda</taxon>
        <taxon>Hexapoda</taxon>
        <taxon>Insecta</taxon>
        <taxon>Pterygota</taxon>
        <taxon>Neoptera</taxon>
        <taxon>Endopterygota</taxon>
        <taxon>Lepidoptera</taxon>
        <taxon>Glossata</taxon>
        <taxon>Ditrysia</taxon>
        <taxon>Papilionoidea</taxon>
        <taxon>Nymphalidae</taxon>
        <taxon>Nymphalinae</taxon>
        <taxon>Euphydryas</taxon>
    </lineage>
</organism>
<gene>
    <name evidence="2" type="ORF">EEDITHA_LOCUS16378</name>
</gene>
<dbReference type="Proteomes" id="UP001153954">
    <property type="component" value="Unassembled WGS sequence"/>
</dbReference>
<dbReference type="InterPro" id="IPR005135">
    <property type="entry name" value="Endo/exonuclease/phosphatase"/>
</dbReference>
<dbReference type="Gene3D" id="3.60.10.10">
    <property type="entry name" value="Endonuclease/exonuclease/phosphatase"/>
    <property type="match status" value="1"/>
</dbReference>
<dbReference type="AlphaFoldDB" id="A0AAU9UPS7"/>